<sequence>MATLRIATYNIEWMNNLFVKGEAKIRTKPGKGMGRFPINPHGVAERIAGVITGLDAHIIGVQEGPSSLDQMQFFADEFLSGRYKASGIESGSQSIYALVRDDCPVKATPYDSSSVYYKRLGKPVRFQPWGEVNRAKKYSMARFPALLRLARSDDKEPIHVVVAHTKSQFTKGFTKAKFEAREPEAMREAILARQKLSADVAAIRRHITNVILERQNASGTIVMGDLNDGFTRNVFETEFLLQSLVDELRGSFRRQSALLDHVLDEAQLRNKNAFTVEFRSAEKRGVTRELIDHILVTPALLDSDFWLQLKPGEARIEHEISKAHTSGTGAKADDRPSDHIPVVADFVVK</sequence>
<evidence type="ECO:0000313" key="1">
    <source>
        <dbReference type="EMBL" id="ODR89687.1"/>
    </source>
</evidence>
<organism evidence="1 2">
    <name type="scientific">Sinorhizobium alkalisoli</name>
    <dbReference type="NCBI Taxonomy" id="1752398"/>
    <lineage>
        <taxon>Bacteria</taxon>
        <taxon>Pseudomonadati</taxon>
        <taxon>Pseudomonadota</taxon>
        <taxon>Alphaproteobacteria</taxon>
        <taxon>Hyphomicrobiales</taxon>
        <taxon>Rhizobiaceae</taxon>
        <taxon>Sinorhizobium/Ensifer group</taxon>
        <taxon>Sinorhizobium</taxon>
    </lineage>
</organism>
<accession>A0A1E3V8C8</accession>
<dbReference type="RefSeq" id="WP_069459394.1">
    <property type="nucleotide sequence ID" value="NZ_LYBW01000060.1"/>
</dbReference>
<comment type="caution">
    <text evidence="1">The sequence shown here is derived from an EMBL/GenBank/DDBJ whole genome shotgun (WGS) entry which is preliminary data.</text>
</comment>
<evidence type="ECO:0000313" key="2">
    <source>
        <dbReference type="Proteomes" id="UP000094342"/>
    </source>
</evidence>
<dbReference type="SUPFAM" id="SSF56219">
    <property type="entry name" value="DNase I-like"/>
    <property type="match status" value="1"/>
</dbReference>
<dbReference type="Proteomes" id="UP000094342">
    <property type="component" value="Unassembled WGS sequence"/>
</dbReference>
<dbReference type="STRING" id="1752398.A8M32_15890"/>
<reference evidence="2" key="1">
    <citation type="submission" date="2016-05" db="EMBL/GenBank/DDBJ databases">
        <authorList>
            <person name="Li Y."/>
        </authorList>
    </citation>
    <scope>NUCLEOTIDE SEQUENCE [LARGE SCALE GENOMIC DNA]</scope>
    <source>
        <strain evidence="2">YIC4027</strain>
    </source>
</reference>
<gene>
    <name evidence="1" type="ORF">A8M32_15890</name>
</gene>
<name>A0A1E3V8C8_9HYPH</name>
<dbReference type="OrthoDB" id="6199360at2"/>
<dbReference type="Gene3D" id="3.60.10.10">
    <property type="entry name" value="Endonuclease/exonuclease/phosphatase"/>
    <property type="match status" value="1"/>
</dbReference>
<dbReference type="EMBL" id="LYBW01000060">
    <property type="protein sequence ID" value="ODR89687.1"/>
    <property type="molecule type" value="Genomic_DNA"/>
</dbReference>
<protein>
    <recommendedName>
        <fullName evidence="3">Endonuclease/exonuclease/phosphatase domain-containing protein</fullName>
    </recommendedName>
</protein>
<keyword evidence="2" id="KW-1185">Reference proteome</keyword>
<dbReference type="InterPro" id="IPR036691">
    <property type="entry name" value="Endo/exonu/phosph_ase_sf"/>
</dbReference>
<proteinExistence type="predicted"/>
<evidence type="ECO:0008006" key="3">
    <source>
        <dbReference type="Google" id="ProtNLM"/>
    </source>
</evidence>
<dbReference type="AlphaFoldDB" id="A0A1E3V8C8"/>